<keyword evidence="2" id="KW-1185">Reference proteome</keyword>
<dbReference type="AlphaFoldDB" id="A0A8W8MMI2"/>
<accession>A0A8W8MMI2</accession>
<dbReference type="Gene3D" id="2.170.300.10">
    <property type="entry name" value="Tie2 ligand-binding domain superfamily"/>
    <property type="match status" value="1"/>
</dbReference>
<evidence type="ECO:0000313" key="2">
    <source>
        <dbReference type="Proteomes" id="UP000005408"/>
    </source>
</evidence>
<name>A0A8W8MMI2_MAGGI</name>
<reference evidence="1" key="1">
    <citation type="submission" date="2022-08" db="UniProtKB">
        <authorList>
            <consortium name="EnsemblMetazoa"/>
        </authorList>
    </citation>
    <scope>IDENTIFICATION</scope>
    <source>
        <strain evidence="1">05x7-T-G4-1.051#20</strain>
    </source>
</reference>
<dbReference type="Proteomes" id="UP000005408">
    <property type="component" value="Unassembled WGS sequence"/>
</dbReference>
<dbReference type="EnsemblMetazoa" id="G34092.1">
    <property type="protein sequence ID" value="G34092.1:cds"/>
    <property type="gene ID" value="G34092"/>
</dbReference>
<proteinExistence type="predicted"/>
<evidence type="ECO:0000313" key="1">
    <source>
        <dbReference type="EnsemblMetazoa" id="G34092.1:cds"/>
    </source>
</evidence>
<organism evidence="1 2">
    <name type="scientific">Magallana gigas</name>
    <name type="common">Pacific oyster</name>
    <name type="synonym">Crassostrea gigas</name>
    <dbReference type="NCBI Taxonomy" id="29159"/>
    <lineage>
        <taxon>Eukaryota</taxon>
        <taxon>Metazoa</taxon>
        <taxon>Spiralia</taxon>
        <taxon>Lophotrochozoa</taxon>
        <taxon>Mollusca</taxon>
        <taxon>Bivalvia</taxon>
        <taxon>Autobranchia</taxon>
        <taxon>Pteriomorphia</taxon>
        <taxon>Ostreida</taxon>
        <taxon>Ostreoidea</taxon>
        <taxon>Ostreidae</taxon>
        <taxon>Magallana</taxon>
    </lineage>
</organism>
<protein>
    <submittedName>
        <fullName evidence="1">Uncharacterized protein</fullName>
    </submittedName>
</protein>
<sequence length="101" mass="11185">MNVGYSQTEECSDGFYGLPTRCKKCPYPSYGAGCQSYCDCKQESCNHLTGCSISVSETEELNVKGKNNLTEEHIITPSNKTFMIWNDVTATGKAMNITHDE</sequence>